<feature type="compositionally biased region" description="Basic and acidic residues" evidence="1">
    <location>
        <begin position="920"/>
        <end position="943"/>
    </location>
</feature>
<feature type="compositionally biased region" description="Low complexity" evidence="1">
    <location>
        <begin position="611"/>
        <end position="625"/>
    </location>
</feature>
<accession>A0A8K0CI08</accession>
<gene>
    <name evidence="2" type="ORF">ILUMI_20656</name>
</gene>
<feature type="compositionally biased region" description="Polar residues" evidence="1">
    <location>
        <begin position="729"/>
        <end position="746"/>
    </location>
</feature>
<feature type="compositionally biased region" description="Basic and acidic residues" evidence="1">
    <location>
        <begin position="975"/>
        <end position="996"/>
    </location>
</feature>
<reference evidence="2" key="1">
    <citation type="submission" date="2019-08" db="EMBL/GenBank/DDBJ databases">
        <title>The genome of the North American firefly Photinus pyralis.</title>
        <authorList>
            <consortium name="Photinus pyralis genome working group"/>
            <person name="Fallon T.R."/>
            <person name="Sander Lower S.E."/>
            <person name="Weng J.-K."/>
        </authorList>
    </citation>
    <scope>NUCLEOTIDE SEQUENCE</scope>
    <source>
        <strain evidence="2">TRF0915ILg1</strain>
        <tissue evidence="2">Whole body</tissue>
    </source>
</reference>
<feature type="region of interest" description="Disordered" evidence="1">
    <location>
        <begin position="409"/>
        <end position="440"/>
    </location>
</feature>
<sequence>MSQNSKSVKNYSTGLSWDADLRALAAPSVVRTEINVSHKRKRSEDLCGTSKKPKENLNKTEEDAAKIEMALNELICTETIDLVDPVNPLNPVNPVKENKEKNTKSVTKRRDRVKSKKSGSVNKAASKNEKEVLLKLNDNNTNTAANNSNVVEKQKDEEAVAVSVDGQQNVSNRAKTPEKQYSVINRHVKPRIKKKCNTENCSKKLPTTEEIVLTNITKIKSCEILDDGKNKLILSPSKLNANKRSLVETENKSSIEVNVIAKNTDNETGPQDTTTNKLITPESTKIPTNSMPTIATGKRNIMPTLETPMKSEAAVILPKTPGRFSPSTIDTPFTKAVIDQLTGVDINMIPTPKFPITPNFPFTPATDHQPSPFPNRATDYSTSSSYYQPSDTEQNKSLEQLIEECRRLEKQPSIEVSESQEKTEESGNKTENVSTNVQTPENLLKTVENVATSVADKTKAFNHSMIGKKNLQLVKIFSNDAAKCSSSDDSSTGSESDNTSSEDSDSDDSTYSDDNKKESPNKTVSPYLLRSRKAVTPNVTNTKDKNQKPAVDTQQGKPAEKQKEKPLTFQDGLLQEMEEKRQRTIAKFKDALSAKPKRNNVKPKKEASKPAQTKAKTAKTNTQNKSVARQNMSETKKPSSSKVSRTNKSLKSKQQKLDSSKKAKTLELPPEKKENYVTINPVQSTFIKTKQAKALVDDDEIIFHLSSDDENLKPFEMVETQLLEYSTSSTSTCDESKTNVPPTLSTEDLPAKSATIEGDDVDQEAESLVKGLKQWGIHLIPNKSNKKNTTETPDLSKESSNSKNEGGSKEKLVDKKSDVTEESTEKSKKVQPRVSKHSNPSIEKPLTHNLEITNTVLKGKKVKEKLNVSKQTQILKQRKENSEPSIESVINSSLEEGELISDDESKVNNSNQVVQLYNTDTRKKVSSIDKTRRNSDSTKEIKKQNKNRLHSNKLSRNRSRSESKPEGIQINLPTKPDDSKKESYSEKLSKLPEKTSEVQATNKSSTVPSIELDYSIQFDVKVYAKETHKIVHDYSKKINRKITDYNLDILSKQFSANVYIAEIDSEVEKFISFSPFESLLDIPSKTTSSTTSKDTNVSLPASEEQLKKKQKPLTILYNQLIKPAEDIIRPSPLQDLYSSAPTSSRNLKQTGEDKIMDRSRKSERLEKTNKSKQKDLAKENKISDDSSKTEQEKDNLNLESTKAITMQDESSTNKVKELEVRDGVIMLNSTTDKQPDENEKTFEINDELMNYALVGSERIEENDDTFTMEKRKRKPSESAEIDIQSEKKQKTEVCQELLRNIDVDSFLKKLHGET</sequence>
<dbReference type="OrthoDB" id="6287635at2759"/>
<feature type="region of interest" description="Disordered" evidence="1">
    <location>
        <begin position="264"/>
        <end position="296"/>
    </location>
</feature>
<feature type="compositionally biased region" description="Basic and acidic residues" evidence="1">
    <location>
        <begin position="655"/>
        <end position="669"/>
    </location>
</feature>
<feature type="region of interest" description="Disordered" evidence="1">
    <location>
        <begin position="729"/>
        <end position="762"/>
    </location>
</feature>
<feature type="compositionally biased region" description="Basic residues" evidence="1">
    <location>
        <begin position="106"/>
        <end position="117"/>
    </location>
</feature>
<feature type="region of interest" description="Disordered" evidence="1">
    <location>
        <begin position="365"/>
        <end position="394"/>
    </location>
</feature>
<feature type="region of interest" description="Disordered" evidence="1">
    <location>
        <begin position="1133"/>
        <end position="1210"/>
    </location>
</feature>
<feature type="compositionally biased region" description="Acidic residues" evidence="1">
    <location>
        <begin position="500"/>
        <end position="511"/>
    </location>
</feature>
<protein>
    <submittedName>
        <fullName evidence="2">Uncharacterized protein</fullName>
    </submittedName>
</protein>
<evidence type="ECO:0000256" key="1">
    <source>
        <dbReference type="SAM" id="MobiDB-lite"/>
    </source>
</evidence>
<feature type="compositionally biased region" description="Low complexity" evidence="1">
    <location>
        <begin position="485"/>
        <end position="499"/>
    </location>
</feature>
<keyword evidence="3" id="KW-1185">Reference proteome</keyword>
<feature type="compositionally biased region" description="Low complexity" evidence="1">
    <location>
        <begin position="1084"/>
        <end position="1093"/>
    </location>
</feature>
<dbReference type="Proteomes" id="UP000801492">
    <property type="component" value="Unassembled WGS sequence"/>
</dbReference>
<feature type="compositionally biased region" description="Polar residues" evidence="1">
    <location>
        <begin position="429"/>
        <end position="440"/>
    </location>
</feature>
<dbReference type="EMBL" id="VTPC01089916">
    <property type="protein sequence ID" value="KAF2885506.1"/>
    <property type="molecule type" value="Genomic_DNA"/>
</dbReference>
<feature type="compositionally biased region" description="Polar residues" evidence="1">
    <location>
        <begin position="790"/>
        <end position="805"/>
    </location>
</feature>
<evidence type="ECO:0000313" key="2">
    <source>
        <dbReference type="EMBL" id="KAF2885506.1"/>
    </source>
</evidence>
<feature type="compositionally biased region" description="Basic and acidic residues" evidence="1">
    <location>
        <begin position="806"/>
        <end position="828"/>
    </location>
</feature>
<feature type="compositionally biased region" description="Polar residues" evidence="1">
    <location>
        <begin position="1136"/>
        <end position="1149"/>
    </location>
</feature>
<feature type="compositionally biased region" description="Low complexity" evidence="1">
    <location>
        <begin position="137"/>
        <end position="149"/>
    </location>
</feature>
<feature type="compositionally biased region" description="Basic and acidic residues" evidence="1">
    <location>
        <begin position="1150"/>
        <end position="1196"/>
    </location>
</feature>
<feature type="compositionally biased region" description="Polar residues" evidence="1">
    <location>
        <begin position="626"/>
        <end position="647"/>
    </location>
</feature>
<feature type="region of interest" description="Disordered" evidence="1">
    <location>
        <begin position="1260"/>
        <end position="1289"/>
    </location>
</feature>
<feature type="region of interest" description="Disordered" evidence="1">
    <location>
        <begin position="782"/>
        <end position="847"/>
    </location>
</feature>
<feature type="region of interest" description="Disordered" evidence="1">
    <location>
        <begin position="87"/>
        <end position="151"/>
    </location>
</feature>
<organism evidence="2 3">
    <name type="scientific">Ignelater luminosus</name>
    <name type="common">Cucubano</name>
    <name type="synonym">Pyrophorus luminosus</name>
    <dbReference type="NCBI Taxonomy" id="2038154"/>
    <lineage>
        <taxon>Eukaryota</taxon>
        <taxon>Metazoa</taxon>
        <taxon>Ecdysozoa</taxon>
        <taxon>Arthropoda</taxon>
        <taxon>Hexapoda</taxon>
        <taxon>Insecta</taxon>
        <taxon>Pterygota</taxon>
        <taxon>Neoptera</taxon>
        <taxon>Endopterygota</taxon>
        <taxon>Coleoptera</taxon>
        <taxon>Polyphaga</taxon>
        <taxon>Elateriformia</taxon>
        <taxon>Elateroidea</taxon>
        <taxon>Elateridae</taxon>
        <taxon>Agrypninae</taxon>
        <taxon>Pyrophorini</taxon>
        <taxon>Ignelater</taxon>
    </lineage>
</organism>
<feature type="region of interest" description="Disordered" evidence="1">
    <location>
        <begin position="482"/>
        <end position="669"/>
    </location>
</feature>
<feature type="compositionally biased region" description="Polar residues" evidence="1">
    <location>
        <begin position="1197"/>
        <end position="1210"/>
    </location>
</feature>
<feature type="compositionally biased region" description="Basic and acidic residues" evidence="1">
    <location>
        <begin position="577"/>
        <end position="592"/>
    </location>
</feature>
<feature type="region of interest" description="Disordered" evidence="1">
    <location>
        <begin position="1084"/>
        <end position="1105"/>
    </location>
</feature>
<name>A0A8K0CI08_IGNLU</name>
<feature type="compositionally biased region" description="Polar residues" evidence="1">
    <location>
        <begin position="378"/>
        <end position="394"/>
    </location>
</feature>
<feature type="compositionally biased region" description="Polar residues" evidence="1">
    <location>
        <begin position="264"/>
        <end position="293"/>
    </location>
</feature>
<evidence type="ECO:0000313" key="3">
    <source>
        <dbReference type="Proteomes" id="UP000801492"/>
    </source>
</evidence>
<feature type="compositionally biased region" description="Basic and acidic residues" evidence="1">
    <location>
        <begin position="419"/>
        <end position="428"/>
    </location>
</feature>
<proteinExistence type="predicted"/>
<feature type="compositionally biased region" description="Basic residues" evidence="1">
    <location>
        <begin position="944"/>
        <end position="958"/>
    </location>
</feature>
<feature type="region of interest" description="Disordered" evidence="1">
    <location>
        <begin position="900"/>
        <end position="1004"/>
    </location>
</feature>
<feature type="compositionally biased region" description="Polar residues" evidence="1">
    <location>
        <begin position="907"/>
        <end position="919"/>
    </location>
</feature>
<comment type="caution">
    <text evidence="2">The sequence shown here is derived from an EMBL/GenBank/DDBJ whole genome shotgun (WGS) entry which is preliminary data.</text>
</comment>